<evidence type="ECO:0000313" key="4">
    <source>
        <dbReference type="Proteomes" id="UP000017090"/>
    </source>
</evidence>
<dbReference type="PANTHER" id="PTHR30349">
    <property type="entry name" value="PHAGE INTEGRASE-RELATED"/>
    <property type="match status" value="1"/>
</dbReference>
<evidence type="ECO:0000313" key="3">
    <source>
        <dbReference type="EMBL" id="ERT61668.1"/>
    </source>
</evidence>
<accession>U7UTA2</accession>
<sequence length="262" mass="29496">MRNQRRYLTSCIDMAIKLGLTNSNPAKLTMPPKVEKKEIHPLSELEVQRLLDVAKDQVEKAKASTNIGDWMGAADLYIGVMIAVYTGMRLGEIMALKWGDFNVHTSFLSVQRSKSDVKGQSITSPKTGYGRKIQIGSNLVHALKQHKKMQLSYRENVGNLYENCDWIIGGLFGRGYNKRHYSSRKFQKLLKDAKIMRHIRFHDLRHTHATLLLLAGINPKIVQERLGHASIDMTLDTYSHLTLANQGVAVTALDSIIAPNDT</sequence>
<dbReference type="PANTHER" id="PTHR30349:SF64">
    <property type="entry name" value="PROPHAGE INTEGRASE INTD-RELATED"/>
    <property type="match status" value="1"/>
</dbReference>
<dbReference type="SUPFAM" id="SSF56349">
    <property type="entry name" value="DNA breaking-rejoining enzymes"/>
    <property type="match status" value="1"/>
</dbReference>
<name>U7UTA2_9FIRM</name>
<dbReference type="eggNOG" id="COG0582">
    <property type="taxonomic scope" value="Bacteria"/>
</dbReference>
<reference evidence="3 4" key="1">
    <citation type="submission" date="2013-09" db="EMBL/GenBank/DDBJ databases">
        <authorList>
            <person name="Durkin A.S."/>
            <person name="Haft D.R."/>
            <person name="McCorrison J."/>
            <person name="Torralba M."/>
            <person name="Gillis M."/>
            <person name="Haft D.H."/>
            <person name="Methe B."/>
            <person name="Sutton G."/>
            <person name="Nelson K.E."/>
        </authorList>
    </citation>
    <scope>NUCLEOTIDE SEQUENCE [LARGE SCALE GENOMIC DNA]</scope>
    <source>
        <strain evidence="3 4">BV3C16-1</strain>
    </source>
</reference>
<dbReference type="Pfam" id="PF00589">
    <property type="entry name" value="Phage_integrase"/>
    <property type="match status" value="1"/>
</dbReference>
<dbReference type="Proteomes" id="UP000017090">
    <property type="component" value="Unassembled WGS sequence"/>
</dbReference>
<dbReference type="CDD" id="cd01189">
    <property type="entry name" value="INT_ICEBs1_C_like"/>
    <property type="match status" value="1"/>
</dbReference>
<proteinExistence type="predicted"/>
<gene>
    <name evidence="3" type="ORF">HMPREF1250_2216</name>
</gene>
<feature type="domain" description="Tyr recombinase" evidence="2">
    <location>
        <begin position="37"/>
        <end position="253"/>
    </location>
</feature>
<evidence type="ECO:0000259" key="2">
    <source>
        <dbReference type="PROSITE" id="PS51898"/>
    </source>
</evidence>
<dbReference type="PATRIC" id="fig|1111454.3.peg.553"/>
<evidence type="ECO:0000256" key="1">
    <source>
        <dbReference type="ARBA" id="ARBA00023172"/>
    </source>
</evidence>
<dbReference type="STRING" id="1111454.HMPREF1250_2216"/>
<dbReference type="InterPro" id="IPR002104">
    <property type="entry name" value="Integrase_catalytic"/>
</dbReference>
<keyword evidence="4" id="KW-1185">Reference proteome</keyword>
<dbReference type="GO" id="GO:0015074">
    <property type="term" value="P:DNA integration"/>
    <property type="evidence" value="ECO:0007669"/>
    <property type="project" value="InterPro"/>
</dbReference>
<dbReference type="InterPro" id="IPR011010">
    <property type="entry name" value="DNA_brk_join_enz"/>
</dbReference>
<dbReference type="EMBL" id="AWXA01000008">
    <property type="protein sequence ID" value="ERT61668.1"/>
    <property type="molecule type" value="Genomic_DNA"/>
</dbReference>
<dbReference type="PROSITE" id="PS51898">
    <property type="entry name" value="TYR_RECOMBINASE"/>
    <property type="match status" value="1"/>
</dbReference>
<protein>
    <submittedName>
        <fullName evidence="3">Site-specific recombinase, phage integrase family</fullName>
    </submittedName>
</protein>
<keyword evidence="1" id="KW-0233">DNA recombination</keyword>
<dbReference type="Gene3D" id="1.10.443.10">
    <property type="entry name" value="Intergrase catalytic core"/>
    <property type="match status" value="1"/>
</dbReference>
<comment type="caution">
    <text evidence="3">The sequence shown here is derived from an EMBL/GenBank/DDBJ whole genome shotgun (WGS) entry which is preliminary data.</text>
</comment>
<dbReference type="GO" id="GO:0003677">
    <property type="term" value="F:DNA binding"/>
    <property type="evidence" value="ECO:0007669"/>
    <property type="project" value="InterPro"/>
</dbReference>
<organism evidence="3 4">
    <name type="scientific">Megasphaera vaginalis</name>
    <name type="common">ex Srinivasan et al. 2021</name>
    <dbReference type="NCBI Taxonomy" id="1111454"/>
    <lineage>
        <taxon>Bacteria</taxon>
        <taxon>Bacillati</taxon>
        <taxon>Bacillota</taxon>
        <taxon>Negativicutes</taxon>
        <taxon>Veillonellales</taxon>
        <taxon>Veillonellaceae</taxon>
        <taxon>Megasphaera</taxon>
    </lineage>
</organism>
<dbReference type="GO" id="GO:0006310">
    <property type="term" value="P:DNA recombination"/>
    <property type="evidence" value="ECO:0007669"/>
    <property type="project" value="UniProtKB-KW"/>
</dbReference>
<dbReference type="AlphaFoldDB" id="U7UTA2"/>
<dbReference type="InterPro" id="IPR050090">
    <property type="entry name" value="Tyrosine_recombinase_XerCD"/>
</dbReference>
<dbReference type="InterPro" id="IPR013762">
    <property type="entry name" value="Integrase-like_cat_sf"/>
</dbReference>